<accession>A0A915AA36</accession>
<feature type="transmembrane region" description="Helical" evidence="1">
    <location>
        <begin position="47"/>
        <end position="65"/>
    </location>
</feature>
<evidence type="ECO:0000256" key="1">
    <source>
        <dbReference type="SAM" id="Phobius"/>
    </source>
</evidence>
<dbReference type="Proteomes" id="UP000887569">
    <property type="component" value="Unplaced"/>
</dbReference>
<dbReference type="AlphaFoldDB" id="A0A915AA36"/>
<evidence type="ECO:0000313" key="3">
    <source>
        <dbReference type="WBParaSite" id="PgR003_g016_t01"/>
    </source>
</evidence>
<proteinExistence type="predicted"/>
<keyword evidence="1" id="KW-0812">Transmembrane</keyword>
<reference evidence="3 4" key="1">
    <citation type="submission" date="2022-11" db="UniProtKB">
        <authorList>
            <consortium name="WormBaseParasite"/>
        </authorList>
    </citation>
    <scope>IDENTIFICATION</scope>
</reference>
<protein>
    <submittedName>
        <fullName evidence="3 4">Uncharacterized protein</fullName>
    </submittedName>
</protein>
<keyword evidence="2" id="KW-1185">Reference proteome</keyword>
<evidence type="ECO:0000313" key="4">
    <source>
        <dbReference type="WBParaSite" id="PgR003_g016_t02"/>
    </source>
</evidence>
<keyword evidence="1" id="KW-0472">Membrane</keyword>
<organism evidence="2 3">
    <name type="scientific">Parascaris univalens</name>
    <name type="common">Nematode worm</name>
    <dbReference type="NCBI Taxonomy" id="6257"/>
    <lineage>
        <taxon>Eukaryota</taxon>
        <taxon>Metazoa</taxon>
        <taxon>Ecdysozoa</taxon>
        <taxon>Nematoda</taxon>
        <taxon>Chromadorea</taxon>
        <taxon>Rhabditida</taxon>
        <taxon>Spirurina</taxon>
        <taxon>Ascaridomorpha</taxon>
        <taxon>Ascaridoidea</taxon>
        <taxon>Ascarididae</taxon>
        <taxon>Parascaris</taxon>
    </lineage>
</organism>
<name>A0A915AA36_PARUN</name>
<evidence type="ECO:0000313" key="2">
    <source>
        <dbReference type="Proteomes" id="UP000887569"/>
    </source>
</evidence>
<dbReference type="WBParaSite" id="PgR003_g016_t01">
    <property type="protein sequence ID" value="PgR003_g016_t01"/>
    <property type="gene ID" value="PgR003_g016"/>
</dbReference>
<keyword evidence="1" id="KW-1133">Transmembrane helix</keyword>
<dbReference type="WBParaSite" id="PgR003_g016_t02">
    <property type="protein sequence ID" value="PgR003_g016_t02"/>
    <property type="gene ID" value="PgR003_g016"/>
</dbReference>
<sequence>MKTIVGFNGGEQFLSYSTLRFHNLLAIPVSNNHRDCFRITKTDNSKVIYLVLLVDFVDSLCAIFIRMYTNCAKKLYCTAGRIPD</sequence>